<dbReference type="PANTHER" id="PTHR34978:SF3">
    <property type="entry name" value="SLR0241 PROTEIN"/>
    <property type="match status" value="1"/>
</dbReference>
<dbReference type="EMBL" id="JAUSZI010000002">
    <property type="protein sequence ID" value="MDQ1031883.1"/>
    <property type="molecule type" value="Genomic_DNA"/>
</dbReference>
<gene>
    <name evidence="9" type="ORF">QF035_009465</name>
</gene>
<evidence type="ECO:0000256" key="5">
    <source>
        <dbReference type="ARBA" id="ARBA00023049"/>
    </source>
</evidence>
<keyword evidence="3 6" id="KW-0378">Hydrolase</keyword>
<feature type="transmembrane region" description="Helical" evidence="7">
    <location>
        <begin position="6"/>
        <end position="23"/>
    </location>
</feature>
<name>A0ABU0T869_9ACTN</name>
<dbReference type="InterPro" id="IPR052173">
    <property type="entry name" value="Beta-lactam_resp_regulator"/>
</dbReference>
<evidence type="ECO:0000256" key="3">
    <source>
        <dbReference type="ARBA" id="ARBA00022801"/>
    </source>
</evidence>
<comment type="caution">
    <text evidence="9">The sequence shown here is derived from an EMBL/GenBank/DDBJ whole genome shotgun (WGS) entry which is preliminary data.</text>
</comment>
<keyword evidence="7" id="KW-1133">Transmembrane helix</keyword>
<keyword evidence="7" id="KW-0812">Transmembrane</keyword>
<keyword evidence="5 6" id="KW-0482">Metalloprotease</keyword>
<feature type="transmembrane region" description="Helical" evidence="7">
    <location>
        <begin position="92"/>
        <end position="114"/>
    </location>
</feature>
<organism evidence="9 10">
    <name type="scientific">Streptomyces umbrinus</name>
    <dbReference type="NCBI Taxonomy" id="67370"/>
    <lineage>
        <taxon>Bacteria</taxon>
        <taxon>Bacillati</taxon>
        <taxon>Actinomycetota</taxon>
        <taxon>Actinomycetes</taxon>
        <taxon>Kitasatosporales</taxon>
        <taxon>Streptomycetaceae</taxon>
        <taxon>Streptomyces</taxon>
        <taxon>Streptomyces phaeochromogenes group</taxon>
    </lineage>
</organism>
<dbReference type="Gene3D" id="3.30.2010.10">
    <property type="entry name" value="Metalloproteases ('zincins'), catalytic domain"/>
    <property type="match status" value="1"/>
</dbReference>
<dbReference type="Proteomes" id="UP001230328">
    <property type="component" value="Unassembled WGS sequence"/>
</dbReference>
<evidence type="ECO:0000259" key="8">
    <source>
        <dbReference type="Pfam" id="PF01435"/>
    </source>
</evidence>
<evidence type="ECO:0000256" key="2">
    <source>
        <dbReference type="ARBA" id="ARBA00022723"/>
    </source>
</evidence>
<evidence type="ECO:0000313" key="10">
    <source>
        <dbReference type="Proteomes" id="UP001230328"/>
    </source>
</evidence>
<dbReference type="RefSeq" id="WP_307528321.1">
    <property type="nucleotide sequence ID" value="NZ_JAUSZI010000002.1"/>
</dbReference>
<evidence type="ECO:0000256" key="1">
    <source>
        <dbReference type="ARBA" id="ARBA00022670"/>
    </source>
</evidence>
<feature type="domain" description="Peptidase M48" evidence="8">
    <location>
        <begin position="133"/>
        <end position="196"/>
    </location>
</feature>
<dbReference type="InterPro" id="IPR001915">
    <property type="entry name" value="Peptidase_M48"/>
</dbReference>
<keyword evidence="10" id="KW-1185">Reference proteome</keyword>
<dbReference type="CDD" id="cd07326">
    <property type="entry name" value="M56_BlaR1_MecR1_like"/>
    <property type="match status" value="1"/>
</dbReference>
<accession>A0ABU0T869</accession>
<comment type="cofactor">
    <cofactor evidence="6">
        <name>Zn(2+)</name>
        <dbReference type="ChEBI" id="CHEBI:29105"/>
    </cofactor>
    <text evidence="6">Binds 1 zinc ion per subunit.</text>
</comment>
<protein>
    <submittedName>
        <fullName evidence="9">Beta-lactamase regulating signal transducer with metallopeptidase domain</fullName>
    </submittedName>
</protein>
<feature type="transmembrane region" description="Helical" evidence="7">
    <location>
        <begin position="278"/>
        <end position="303"/>
    </location>
</feature>
<evidence type="ECO:0000256" key="4">
    <source>
        <dbReference type="ARBA" id="ARBA00022833"/>
    </source>
</evidence>
<keyword evidence="1 6" id="KW-0645">Protease</keyword>
<sequence>MNAVPALIGYAAAVGVAVPRLLLRSTWTHRSPALAVATWHALTVSFTLAVALAAYHLAVPTEHLHAGVVGILHTCGLALDTGSTPNPDTADALAIALPVLLMALLLGSFAYQVVRARRARSRHLYILDVVGRRSTSLRATVLEHDLPAAYCLPGRHPRVVVSRGALRLLSDDQLEAVLEHERAHIAGRHHLAMATAEAFAWVFWWLPLGRHAREQTAMLLEMSADDRALRCQSREVLATALYEMAAAKAPEGAFAIGGPAALARLQRVLAPPRRPHPLLSISMAAAAAIVPLIPLLVGCVPSIG</sequence>
<evidence type="ECO:0000256" key="6">
    <source>
        <dbReference type="RuleBase" id="RU003983"/>
    </source>
</evidence>
<comment type="similarity">
    <text evidence="6">Belongs to the peptidase M48 family.</text>
</comment>
<dbReference type="Pfam" id="PF01435">
    <property type="entry name" value="Peptidase_M48"/>
    <property type="match status" value="1"/>
</dbReference>
<evidence type="ECO:0000313" key="9">
    <source>
        <dbReference type="EMBL" id="MDQ1031883.1"/>
    </source>
</evidence>
<feature type="transmembrane region" description="Helical" evidence="7">
    <location>
        <begin position="35"/>
        <end position="58"/>
    </location>
</feature>
<reference evidence="9 10" key="1">
    <citation type="submission" date="2023-07" db="EMBL/GenBank/DDBJ databases">
        <title>Comparative genomics of wheat-associated soil bacteria to identify genetic determinants of phenazine resistance.</title>
        <authorList>
            <person name="Mouncey N."/>
        </authorList>
    </citation>
    <scope>NUCLEOTIDE SEQUENCE [LARGE SCALE GENOMIC DNA]</scope>
    <source>
        <strain evidence="9 10">V2I4</strain>
    </source>
</reference>
<keyword evidence="4 6" id="KW-0862">Zinc</keyword>
<proteinExistence type="inferred from homology"/>
<evidence type="ECO:0000256" key="7">
    <source>
        <dbReference type="SAM" id="Phobius"/>
    </source>
</evidence>
<keyword evidence="2" id="KW-0479">Metal-binding</keyword>
<dbReference type="PANTHER" id="PTHR34978">
    <property type="entry name" value="POSSIBLE SENSOR-TRANSDUCER PROTEIN BLAR"/>
    <property type="match status" value="1"/>
</dbReference>
<keyword evidence="7" id="KW-0472">Membrane</keyword>